<dbReference type="PANTHER" id="PTHR10291:SF0">
    <property type="entry name" value="DEHYDRODOLICHYL DIPHOSPHATE SYNTHASE 2"/>
    <property type="match status" value="1"/>
</dbReference>
<feature type="binding site" evidence="2">
    <location>
        <begin position="31"/>
        <end position="34"/>
    </location>
    <ligand>
        <name>substrate</name>
    </ligand>
</feature>
<gene>
    <name evidence="3" type="ORF">HYY20_13415</name>
</gene>
<evidence type="ECO:0000256" key="2">
    <source>
        <dbReference type="HAMAP-Rule" id="MF_01139"/>
    </source>
</evidence>
<protein>
    <recommendedName>
        <fullName evidence="2">Isoprenyl transferase</fullName>
        <ecNumber evidence="2">2.5.1.-</ecNumber>
    </recommendedName>
</protein>
<dbReference type="SUPFAM" id="SSF64005">
    <property type="entry name" value="Undecaprenyl diphosphate synthase"/>
    <property type="match status" value="1"/>
</dbReference>
<dbReference type="HAMAP" id="MF_01139">
    <property type="entry name" value="ISPT"/>
    <property type="match status" value="1"/>
</dbReference>
<accession>A0A932CQY6</accession>
<feature type="binding site" evidence="2">
    <location>
        <begin position="204"/>
        <end position="206"/>
    </location>
    <ligand>
        <name>substrate</name>
    </ligand>
</feature>
<feature type="binding site" evidence="2">
    <location>
        <begin position="75"/>
        <end position="77"/>
    </location>
    <ligand>
        <name>substrate</name>
    </ligand>
</feature>
<dbReference type="CDD" id="cd00475">
    <property type="entry name" value="Cis_IPPS"/>
    <property type="match status" value="1"/>
</dbReference>
<feature type="binding site" evidence="2">
    <location>
        <position position="217"/>
    </location>
    <ligand>
        <name>Mg(2+)</name>
        <dbReference type="ChEBI" id="CHEBI:18420"/>
    </ligand>
</feature>
<evidence type="ECO:0000313" key="3">
    <source>
        <dbReference type="EMBL" id="MBI2877868.1"/>
    </source>
</evidence>
<feature type="binding site" evidence="2">
    <location>
        <position position="79"/>
    </location>
    <ligand>
        <name>substrate</name>
    </ligand>
</feature>
<dbReference type="Gene3D" id="3.40.1180.10">
    <property type="entry name" value="Decaprenyl diphosphate synthase-like"/>
    <property type="match status" value="1"/>
</dbReference>
<feature type="active site" evidence="2">
    <location>
        <position position="30"/>
    </location>
</feature>
<feature type="binding site" evidence="2">
    <location>
        <position position="198"/>
    </location>
    <ligand>
        <name>substrate</name>
    </ligand>
</feature>
<reference evidence="3" key="1">
    <citation type="submission" date="2020-07" db="EMBL/GenBank/DDBJ databases">
        <title>Huge and variable diversity of episymbiotic CPR bacteria and DPANN archaea in groundwater ecosystems.</title>
        <authorList>
            <person name="He C.Y."/>
            <person name="Keren R."/>
            <person name="Whittaker M."/>
            <person name="Farag I.F."/>
            <person name="Doudna J."/>
            <person name="Cate J.H.D."/>
            <person name="Banfield J.F."/>
        </authorList>
    </citation>
    <scope>NUCLEOTIDE SEQUENCE</scope>
    <source>
        <strain evidence="3">NC_groundwater_672_Ag_B-0.1um_62_36</strain>
    </source>
</reference>
<feature type="active site" description="Proton acceptor" evidence="2">
    <location>
        <position position="78"/>
    </location>
</feature>
<proteinExistence type="inferred from homology"/>
<feature type="binding site" evidence="2">
    <location>
        <position position="81"/>
    </location>
    <ligand>
        <name>substrate</name>
    </ligand>
</feature>
<dbReference type="InterPro" id="IPR036424">
    <property type="entry name" value="UPP_synth-like_sf"/>
</dbReference>
<keyword evidence="2" id="KW-0460">Magnesium</keyword>
<feature type="binding site" evidence="2">
    <location>
        <position position="47"/>
    </location>
    <ligand>
        <name>substrate</name>
    </ligand>
</feature>
<dbReference type="Pfam" id="PF01255">
    <property type="entry name" value="Prenyltransf"/>
    <property type="match status" value="1"/>
</dbReference>
<feature type="binding site" evidence="2">
    <location>
        <position position="35"/>
    </location>
    <ligand>
        <name>substrate</name>
    </ligand>
</feature>
<dbReference type="AlphaFoldDB" id="A0A932CQY6"/>
<dbReference type="GO" id="GO:0000287">
    <property type="term" value="F:magnesium ion binding"/>
    <property type="evidence" value="ECO:0007669"/>
    <property type="project" value="UniProtKB-UniRule"/>
</dbReference>
<dbReference type="GO" id="GO:0045547">
    <property type="term" value="F:ditrans,polycis-polyprenyl diphosphate synthase [(2E,6E)-farnesyl diphosphate specific] activity"/>
    <property type="evidence" value="ECO:0007669"/>
    <property type="project" value="TreeGrafter"/>
</dbReference>
<comment type="similarity">
    <text evidence="2">Belongs to the UPP synthase family.</text>
</comment>
<keyword evidence="1 2" id="KW-0808">Transferase</keyword>
<dbReference type="PANTHER" id="PTHR10291">
    <property type="entry name" value="DEHYDRODOLICHYL DIPHOSPHATE SYNTHASE FAMILY MEMBER"/>
    <property type="match status" value="1"/>
</dbReference>
<feature type="binding site" evidence="2">
    <location>
        <position position="30"/>
    </location>
    <ligand>
        <name>Mg(2+)</name>
        <dbReference type="ChEBI" id="CHEBI:18420"/>
    </ligand>
</feature>
<comment type="caution">
    <text evidence="3">The sequence shown here is derived from an EMBL/GenBank/DDBJ whole genome shotgun (WGS) entry which is preliminary data.</text>
</comment>
<feature type="binding site" evidence="2">
    <location>
        <position position="43"/>
    </location>
    <ligand>
        <name>substrate</name>
    </ligand>
</feature>
<dbReference type="FunFam" id="3.40.1180.10:FF:000001">
    <property type="entry name" value="(2E,6E)-farnesyl-diphosphate-specific ditrans,polycis-undecaprenyl-diphosphate synthase"/>
    <property type="match status" value="1"/>
</dbReference>
<name>A0A932CQY6_UNCTE</name>
<keyword evidence="2" id="KW-0479">Metal-binding</keyword>
<evidence type="ECO:0000313" key="4">
    <source>
        <dbReference type="Proteomes" id="UP000769766"/>
    </source>
</evidence>
<dbReference type="GO" id="GO:0016094">
    <property type="term" value="P:polyprenol biosynthetic process"/>
    <property type="evidence" value="ECO:0007669"/>
    <property type="project" value="TreeGrafter"/>
</dbReference>
<dbReference type="Proteomes" id="UP000769766">
    <property type="component" value="Unassembled WGS sequence"/>
</dbReference>
<organism evidence="3 4">
    <name type="scientific">Tectimicrobiota bacterium</name>
    <dbReference type="NCBI Taxonomy" id="2528274"/>
    <lineage>
        <taxon>Bacteria</taxon>
        <taxon>Pseudomonadati</taxon>
        <taxon>Nitrospinota/Tectimicrobiota group</taxon>
        <taxon>Candidatus Tectimicrobiota</taxon>
    </lineage>
</organism>
<comment type="subunit">
    <text evidence="2">Homodimer.</text>
</comment>
<dbReference type="NCBIfam" id="TIGR00055">
    <property type="entry name" value="uppS"/>
    <property type="match status" value="1"/>
</dbReference>
<dbReference type="EC" id="2.5.1.-" evidence="2"/>
<comment type="function">
    <text evidence="2">Catalyzes the condensation of isopentenyl diphosphate (IPP) with allylic pyrophosphates generating different type of terpenoids.</text>
</comment>
<dbReference type="NCBIfam" id="NF011405">
    <property type="entry name" value="PRK14830.1"/>
    <property type="match status" value="1"/>
</dbReference>
<evidence type="ECO:0000256" key="1">
    <source>
        <dbReference type="ARBA" id="ARBA00022679"/>
    </source>
</evidence>
<dbReference type="InterPro" id="IPR018520">
    <property type="entry name" value="UPP_synth-like_CS"/>
</dbReference>
<dbReference type="PROSITE" id="PS01066">
    <property type="entry name" value="UPP_SYNTHASE"/>
    <property type="match status" value="1"/>
</dbReference>
<dbReference type="InterPro" id="IPR001441">
    <property type="entry name" value="UPP_synth-like"/>
</dbReference>
<dbReference type="EMBL" id="JACPRF010000409">
    <property type="protein sequence ID" value="MBI2877868.1"/>
    <property type="molecule type" value="Genomic_DNA"/>
</dbReference>
<comment type="cofactor">
    <cofactor evidence="2">
        <name>Mg(2+)</name>
        <dbReference type="ChEBI" id="CHEBI:18420"/>
    </cofactor>
    <text evidence="2">Binds 2 magnesium ions per subunit.</text>
</comment>
<sequence length="262" mass="30112">MRRAGESLDPELLQQLDREKLPDHVAIIMDGNGRWAQSRSLPRVAGHRAGIDSVDEAVTTCRELGIKALTLYSFSVENWRRPQAEVDVLMAILKEYIYKELDRMKRERIRFNVIGHVNDLPQPVQEAIRHAIEETRGNEAMVLTLALSYSSRMEILNAVKQIGQALLEGSLSLEEVDESLFERHLYTADLPGLDLLIRTSGEMRVSNFLLWQMAYTELYFIQVLWPDFRADDLLRALLEFQKRERRFGLISQQLPTGLCKGS</sequence>